<dbReference type="GO" id="GO:0061343">
    <property type="term" value="P:cell adhesion involved in heart morphogenesis"/>
    <property type="evidence" value="ECO:0007669"/>
    <property type="project" value="TreeGrafter"/>
</dbReference>
<dbReference type="AlphaFoldDB" id="A0AAN7S5G5"/>
<evidence type="ECO:0000313" key="1">
    <source>
        <dbReference type="EMBL" id="KAK4832789.1"/>
    </source>
</evidence>
<reference evidence="1 2" key="1">
    <citation type="journal article" date="2023" name="J. Hered.">
        <title>Chromosome-level genome of the wood stork (Mycteria americana) provides insight into avian chromosome evolution.</title>
        <authorList>
            <person name="Flamio R. Jr."/>
            <person name="Ramstad K.M."/>
        </authorList>
    </citation>
    <scope>NUCLEOTIDE SEQUENCE [LARGE SCALE GENOMIC DNA]</scope>
    <source>
        <strain evidence="1">JAX WOST 10</strain>
    </source>
</reference>
<proteinExistence type="predicted"/>
<protein>
    <submittedName>
        <fullName evidence="1">Uncharacterized protein</fullName>
    </submittedName>
</protein>
<organism evidence="1 2">
    <name type="scientific">Mycteria americana</name>
    <name type="common">Wood stork</name>
    <dbReference type="NCBI Taxonomy" id="33587"/>
    <lineage>
        <taxon>Eukaryota</taxon>
        <taxon>Metazoa</taxon>
        <taxon>Chordata</taxon>
        <taxon>Craniata</taxon>
        <taxon>Vertebrata</taxon>
        <taxon>Euteleostomi</taxon>
        <taxon>Archelosauria</taxon>
        <taxon>Archosauria</taxon>
        <taxon>Dinosauria</taxon>
        <taxon>Saurischia</taxon>
        <taxon>Theropoda</taxon>
        <taxon>Coelurosauria</taxon>
        <taxon>Aves</taxon>
        <taxon>Neognathae</taxon>
        <taxon>Neoaves</taxon>
        <taxon>Aequornithes</taxon>
        <taxon>Ciconiiformes</taxon>
        <taxon>Ciconiidae</taxon>
        <taxon>Mycteria</taxon>
    </lineage>
</organism>
<dbReference type="GO" id="GO:0031012">
    <property type="term" value="C:extracellular matrix"/>
    <property type="evidence" value="ECO:0007669"/>
    <property type="project" value="TreeGrafter"/>
</dbReference>
<keyword evidence="2" id="KW-1185">Reference proteome</keyword>
<sequence length="256" mass="28336">MQAQCASPSYSVVLGPVLDLVTVKQAALQKRKAGLIEANGELKVFIDQNLSPGKDVCWKYNTAERKQFRRLLECVGDNFLTQLVSEPTREGAPLDLLFVKDLWVVGGHLGHSDHEMIDFSIPGESPLGGSPEVQRHPGRLDILQEGNLKGAGAGHPHVLKDEPAGKTTSLAEQESFGWNSGKKGVYDLWKKGQATQEDYKDVMRLCREKSRRSKAQLELNLATAIKDNKKCFYKYISNKRRAKENLHPLLDAGGGT</sequence>
<dbReference type="GO" id="GO:0007508">
    <property type="term" value="P:larval heart development"/>
    <property type="evidence" value="ECO:0007669"/>
    <property type="project" value="TreeGrafter"/>
</dbReference>
<gene>
    <name evidence="1" type="ORF">QYF61_025657</name>
</gene>
<dbReference type="Proteomes" id="UP001333110">
    <property type="component" value="Unassembled WGS sequence"/>
</dbReference>
<dbReference type="EMBL" id="JAUNZN010000001">
    <property type="protein sequence ID" value="KAK4832789.1"/>
    <property type="molecule type" value="Genomic_DNA"/>
</dbReference>
<accession>A0AAN7S5G5</accession>
<dbReference type="PANTHER" id="PTHR33395">
    <property type="entry name" value="TRANSCRIPTASE, PUTATIVE-RELATED-RELATED"/>
    <property type="match status" value="1"/>
</dbReference>
<name>A0AAN7S5G5_MYCAM</name>
<dbReference type="PANTHER" id="PTHR33395:SF22">
    <property type="entry name" value="REVERSE TRANSCRIPTASE DOMAIN-CONTAINING PROTEIN"/>
    <property type="match status" value="1"/>
</dbReference>
<comment type="caution">
    <text evidence="1">The sequence shown here is derived from an EMBL/GenBank/DDBJ whole genome shotgun (WGS) entry which is preliminary data.</text>
</comment>
<evidence type="ECO:0000313" key="2">
    <source>
        <dbReference type="Proteomes" id="UP001333110"/>
    </source>
</evidence>